<dbReference type="EMBL" id="UYRU01062566">
    <property type="protein sequence ID" value="VDN15452.1"/>
    <property type="molecule type" value="Genomic_DNA"/>
</dbReference>
<dbReference type="Proteomes" id="UP000281553">
    <property type="component" value="Unassembled WGS sequence"/>
</dbReference>
<evidence type="ECO:0000313" key="2">
    <source>
        <dbReference type="Proteomes" id="UP000281553"/>
    </source>
</evidence>
<name>A0A3P7P5K9_DIBLA</name>
<proteinExistence type="predicted"/>
<sequence length="78" mass="8676">MIAALESVTNQTEATDETENLIRHQLSYLLAAHQPRKVLPMVERAALRALKADRDIIIVPANKGRSTIVLDGKDPSYH</sequence>
<protein>
    <submittedName>
        <fullName evidence="1">Uncharacterized protein</fullName>
    </submittedName>
</protein>
<dbReference type="AlphaFoldDB" id="A0A3P7P5K9"/>
<organism evidence="1 2">
    <name type="scientific">Dibothriocephalus latus</name>
    <name type="common">Fish tapeworm</name>
    <name type="synonym">Diphyllobothrium latum</name>
    <dbReference type="NCBI Taxonomy" id="60516"/>
    <lineage>
        <taxon>Eukaryota</taxon>
        <taxon>Metazoa</taxon>
        <taxon>Spiralia</taxon>
        <taxon>Lophotrochozoa</taxon>
        <taxon>Platyhelminthes</taxon>
        <taxon>Cestoda</taxon>
        <taxon>Eucestoda</taxon>
        <taxon>Diphyllobothriidea</taxon>
        <taxon>Diphyllobothriidae</taxon>
        <taxon>Dibothriocephalus</taxon>
    </lineage>
</organism>
<reference evidence="1 2" key="1">
    <citation type="submission" date="2018-11" db="EMBL/GenBank/DDBJ databases">
        <authorList>
            <consortium name="Pathogen Informatics"/>
        </authorList>
    </citation>
    <scope>NUCLEOTIDE SEQUENCE [LARGE SCALE GENOMIC DNA]</scope>
</reference>
<accession>A0A3P7P5K9</accession>
<keyword evidence="2" id="KW-1185">Reference proteome</keyword>
<evidence type="ECO:0000313" key="1">
    <source>
        <dbReference type="EMBL" id="VDN15452.1"/>
    </source>
</evidence>
<gene>
    <name evidence="1" type="ORF">DILT_LOCUS11283</name>
</gene>
<dbReference type="OrthoDB" id="10029313at2759"/>